<evidence type="ECO:0000256" key="1">
    <source>
        <dbReference type="SAM" id="MobiDB-lite"/>
    </source>
</evidence>
<dbReference type="AlphaFoldDB" id="A0A7D4BFH5"/>
<name>A0A7D4BFH5_9BACL</name>
<evidence type="ECO:0000313" key="2">
    <source>
        <dbReference type="EMBL" id="QKG84352.1"/>
    </source>
</evidence>
<organism evidence="2 3">
    <name type="scientific">Kroppenstedtia pulmonis</name>
    <dbReference type="NCBI Taxonomy" id="1380685"/>
    <lineage>
        <taxon>Bacteria</taxon>
        <taxon>Bacillati</taxon>
        <taxon>Bacillota</taxon>
        <taxon>Bacilli</taxon>
        <taxon>Bacillales</taxon>
        <taxon>Thermoactinomycetaceae</taxon>
        <taxon>Kroppenstedtia</taxon>
    </lineage>
</organism>
<sequence>MSIAKELLQRDLQALVVSDPALLLELAQSRFMRDGGEIPGEDQNCHRGSCSPRTKKNGLDKELQKIPKNEDIFYHEFSLGKLVETLSKDTDKSFTIKSPNYEPGYILRYTTFIPLYRVDIPGAFLDFKNKKEYYFNGNLKSEEEEKKKPKYLFDRNSFKTRVDVPIEFLNTGTIIDTGRQWVPPTRLYDKNKNFLYKKDNDNKRTEIKVHVRSKGSQAVSFIVDHESGIPYKWNDIINPPKISYIYDATVYRTGDLTLQGCHDRAPSHELFMGTYPGDTIWTIHTHAHEGFIYLAPGFQHCFSYQ</sequence>
<reference evidence="2 3" key="1">
    <citation type="submission" date="2020-01" db="EMBL/GenBank/DDBJ databases">
        <authorList>
            <person name="Gulvik C.A."/>
            <person name="Batra D.G."/>
        </authorList>
    </citation>
    <scope>NUCLEOTIDE SEQUENCE [LARGE SCALE GENOMIC DNA]</scope>
    <source>
        <strain evidence="2 3">W9323</strain>
    </source>
</reference>
<dbReference type="Proteomes" id="UP000503088">
    <property type="component" value="Chromosome"/>
</dbReference>
<dbReference type="EMBL" id="CP048104">
    <property type="protein sequence ID" value="QKG84352.1"/>
    <property type="molecule type" value="Genomic_DNA"/>
</dbReference>
<evidence type="ECO:0000313" key="3">
    <source>
        <dbReference type="Proteomes" id="UP000503088"/>
    </source>
</evidence>
<feature type="region of interest" description="Disordered" evidence="1">
    <location>
        <begin position="37"/>
        <end position="56"/>
    </location>
</feature>
<keyword evidence="3" id="KW-1185">Reference proteome</keyword>
<accession>A0A7D4BFH5</accession>
<proteinExistence type="predicted"/>
<dbReference type="KEGG" id="kpul:GXN76_07590"/>
<dbReference type="RefSeq" id="WP_173221969.1">
    <property type="nucleotide sequence ID" value="NZ_CP048104.1"/>
</dbReference>
<gene>
    <name evidence="2" type="ORF">GXN76_07590</name>
</gene>
<protein>
    <submittedName>
        <fullName evidence="2">Uncharacterized protein</fullName>
    </submittedName>
</protein>